<sequence length="617" mass="66398">MEKNSAHRTANNRSPNTANKAPSPSSGNATTDYSLPTNTSFRLAALAVTVSGLFFSSPTLMAAETAETADLVLRNAHIYTVNQGQPWAEAVAVRDGRYVFIGSNAQAAEFIGPKTQVVDLNGSMAMPGINDVHAHPLDGGYEDIYSCNFAQTSSLDDILSQVSECAKKVGPGEWVIGSAWGSPRMAELSTAEALAKLDKVSNGRPVILRDDSYHNRWINSEAMRLAAITAQSVSPAGGVIVKDAKTGEPTGLLQEFPSFQHVQSLVPVRTEEQRLTSGRGAAKTMVSLGITGVQEAVSSEVNLRIWSKIDRAEGLPLRIIGSIVSTQLLDEGAAGLELVARRDVYRTTNFFPDRFKFVLDGVPPAHTAKLIEPYLPTQAHGDHYHGDTHYTKEQVVEILSKLDKQGISTKLHAAGDGSLRLALDAVEQVRKINGPNGPMHQIAHTHLISPQDMPRFAQLRVAADLSPMLWFPSDMTNASVVTIGEERMKDFVPTVKLLRSGAVVAGGSDWPAGGPTPSPWIGIEGLVTRQNPLGDAPGTLAPEEAVDLPEAIRIYTINSAKAMGIEKETGSVELGKSADLIVLDRHLFNVPIKQVHRANVVKTYFKGQLVHSAPEKS</sequence>
<feature type="region of interest" description="Disordered" evidence="1">
    <location>
        <begin position="1"/>
        <end position="33"/>
    </location>
</feature>
<dbReference type="CDD" id="cd01300">
    <property type="entry name" value="YtcJ_like"/>
    <property type="match status" value="1"/>
</dbReference>
<comment type="caution">
    <text evidence="3">The sequence shown here is derived from an EMBL/GenBank/DDBJ whole genome shotgun (WGS) entry which is preliminary data.</text>
</comment>
<dbReference type="RefSeq" id="WP_048262205.1">
    <property type="nucleotide sequence ID" value="NZ_AODU01000016.1"/>
</dbReference>
<evidence type="ECO:0000313" key="3">
    <source>
        <dbReference type="EMBL" id="PKX84564.1"/>
    </source>
</evidence>
<dbReference type="Proteomes" id="UP000234468">
    <property type="component" value="Unassembled WGS sequence"/>
</dbReference>
<evidence type="ECO:0000313" key="4">
    <source>
        <dbReference type="Proteomes" id="UP000234468"/>
    </source>
</evidence>
<dbReference type="Gene3D" id="3.20.20.140">
    <property type="entry name" value="Metal-dependent hydrolases"/>
    <property type="match status" value="1"/>
</dbReference>
<dbReference type="PANTHER" id="PTHR22642">
    <property type="entry name" value="IMIDAZOLONEPROPIONASE"/>
    <property type="match status" value="1"/>
</dbReference>
<keyword evidence="4" id="KW-1185">Reference proteome</keyword>
<dbReference type="Pfam" id="PF07969">
    <property type="entry name" value="Amidohydro_3"/>
    <property type="match status" value="1"/>
</dbReference>
<reference evidence="3 4" key="1">
    <citation type="submission" date="2016-04" db="EMBL/GenBank/DDBJ databases">
        <title>New species of Pectobacterium.</title>
        <authorList>
            <person name="Waleron M."/>
            <person name="Misztak A.E."/>
            <person name="Waleron K."/>
        </authorList>
    </citation>
    <scope>NUCLEOTIDE SEQUENCE [LARGE SCALE GENOMIC DNA]</scope>
    <source>
        <strain evidence="3 4">IFB5232</strain>
    </source>
</reference>
<dbReference type="SUPFAM" id="SSF51338">
    <property type="entry name" value="Composite domain of metallo-dependent hydrolases"/>
    <property type="match status" value="1"/>
</dbReference>
<organism evidence="3 4">
    <name type="scientific">Pectobacterium peruviense</name>
    <dbReference type="NCBI Taxonomy" id="2066479"/>
    <lineage>
        <taxon>Bacteria</taxon>
        <taxon>Pseudomonadati</taxon>
        <taxon>Pseudomonadota</taxon>
        <taxon>Gammaproteobacteria</taxon>
        <taxon>Enterobacterales</taxon>
        <taxon>Pectobacteriaceae</taxon>
        <taxon>Pectobacterium</taxon>
    </lineage>
</organism>
<gene>
    <name evidence="3" type="ORF">A0G03_20100</name>
</gene>
<dbReference type="SUPFAM" id="SSF51556">
    <property type="entry name" value="Metallo-dependent hydrolases"/>
    <property type="match status" value="1"/>
</dbReference>
<proteinExistence type="predicted"/>
<evidence type="ECO:0000259" key="2">
    <source>
        <dbReference type="Pfam" id="PF07969"/>
    </source>
</evidence>
<dbReference type="EMBL" id="LXFV01000032">
    <property type="protein sequence ID" value="PKX84564.1"/>
    <property type="molecule type" value="Genomic_DNA"/>
</dbReference>
<dbReference type="InterPro" id="IPR013108">
    <property type="entry name" value="Amidohydro_3"/>
</dbReference>
<protein>
    <submittedName>
        <fullName evidence="3">Amidohydrolase</fullName>
    </submittedName>
</protein>
<dbReference type="Gene3D" id="3.10.310.70">
    <property type="match status" value="1"/>
</dbReference>
<accession>A0ABX4S330</accession>
<dbReference type="InterPro" id="IPR011059">
    <property type="entry name" value="Metal-dep_hydrolase_composite"/>
</dbReference>
<dbReference type="InterPro" id="IPR032466">
    <property type="entry name" value="Metal_Hydrolase"/>
</dbReference>
<name>A0ABX4S330_9GAMM</name>
<feature type="domain" description="Amidohydrolase 3" evidence="2">
    <location>
        <begin position="116"/>
        <end position="611"/>
    </location>
</feature>
<feature type="compositionally biased region" description="Polar residues" evidence="1">
    <location>
        <begin position="7"/>
        <end position="33"/>
    </location>
</feature>
<evidence type="ECO:0000256" key="1">
    <source>
        <dbReference type="SAM" id="MobiDB-lite"/>
    </source>
</evidence>
<dbReference type="PANTHER" id="PTHR22642:SF2">
    <property type="entry name" value="PROTEIN LONG AFTER FAR-RED 3"/>
    <property type="match status" value="1"/>
</dbReference>
<dbReference type="InterPro" id="IPR033932">
    <property type="entry name" value="YtcJ-like"/>
</dbReference>
<dbReference type="Gene3D" id="2.30.40.10">
    <property type="entry name" value="Urease, subunit C, domain 1"/>
    <property type="match status" value="1"/>
</dbReference>